<feature type="signal peptide" evidence="2">
    <location>
        <begin position="1"/>
        <end position="20"/>
    </location>
</feature>
<dbReference type="EMBL" id="BPRE01000005">
    <property type="protein sequence ID" value="GJE75487.1"/>
    <property type="molecule type" value="Genomic_DNA"/>
</dbReference>
<gene>
    <name evidence="3" type="ORF">BGCPKDLD_2071</name>
</gene>
<sequence>MRFLLVGAVCLSSMATPAFALSTGDTMQAWAAASPTEKDDLLRKLDASSSPSSSKGGVRSCLDDTAKAPGHSNLPISEIFKACSEQAGRENI</sequence>
<reference evidence="3" key="2">
    <citation type="submission" date="2021-08" db="EMBL/GenBank/DDBJ databases">
        <authorList>
            <person name="Tani A."/>
            <person name="Ola A."/>
            <person name="Ogura Y."/>
            <person name="Katsura K."/>
            <person name="Hayashi T."/>
        </authorList>
    </citation>
    <scope>NUCLEOTIDE SEQUENCE</scope>
    <source>
        <strain evidence="3">DSM 14458</strain>
    </source>
</reference>
<feature type="region of interest" description="Disordered" evidence="1">
    <location>
        <begin position="44"/>
        <end position="73"/>
    </location>
</feature>
<evidence type="ECO:0000313" key="3">
    <source>
        <dbReference type="EMBL" id="GJE75487.1"/>
    </source>
</evidence>
<protein>
    <submittedName>
        <fullName evidence="3">Uncharacterized protein</fullName>
    </submittedName>
</protein>
<evidence type="ECO:0000256" key="2">
    <source>
        <dbReference type="SAM" id="SignalP"/>
    </source>
</evidence>
<accession>A0ABQ4UXP3</accession>
<keyword evidence="4" id="KW-1185">Reference proteome</keyword>
<evidence type="ECO:0000313" key="4">
    <source>
        <dbReference type="Proteomes" id="UP001055093"/>
    </source>
</evidence>
<feature type="chain" id="PRO_5045709585" evidence="2">
    <location>
        <begin position="21"/>
        <end position="92"/>
    </location>
</feature>
<organism evidence="3 4">
    <name type="scientific">Methylorubrum suomiense</name>
    <dbReference type="NCBI Taxonomy" id="144191"/>
    <lineage>
        <taxon>Bacteria</taxon>
        <taxon>Pseudomonadati</taxon>
        <taxon>Pseudomonadota</taxon>
        <taxon>Alphaproteobacteria</taxon>
        <taxon>Hyphomicrobiales</taxon>
        <taxon>Methylobacteriaceae</taxon>
        <taxon>Methylorubrum</taxon>
    </lineage>
</organism>
<dbReference type="Proteomes" id="UP001055093">
    <property type="component" value="Unassembled WGS sequence"/>
</dbReference>
<keyword evidence="2" id="KW-0732">Signal</keyword>
<proteinExistence type="predicted"/>
<reference evidence="3" key="1">
    <citation type="journal article" date="2021" name="Front. Microbiol.">
        <title>Comprehensive Comparative Genomics and Phenotyping of Methylobacterium Species.</title>
        <authorList>
            <person name="Alessa O."/>
            <person name="Ogura Y."/>
            <person name="Fujitani Y."/>
            <person name="Takami H."/>
            <person name="Hayashi T."/>
            <person name="Sahin N."/>
            <person name="Tani A."/>
        </authorList>
    </citation>
    <scope>NUCLEOTIDE SEQUENCE</scope>
    <source>
        <strain evidence="3">DSM 14458</strain>
    </source>
</reference>
<name>A0ABQ4UXP3_9HYPH</name>
<comment type="caution">
    <text evidence="3">The sequence shown here is derived from an EMBL/GenBank/DDBJ whole genome shotgun (WGS) entry which is preliminary data.</text>
</comment>
<dbReference type="RefSeq" id="WP_137830578.1">
    <property type="nucleotide sequence ID" value="NZ_BPRE01000005.1"/>
</dbReference>
<evidence type="ECO:0000256" key="1">
    <source>
        <dbReference type="SAM" id="MobiDB-lite"/>
    </source>
</evidence>